<dbReference type="STRING" id="45065.Lgee_0722"/>
<dbReference type="PATRIC" id="fig|45065.4.peg.770"/>
<accession>A0A0W0U4H0</accession>
<evidence type="ECO:0000313" key="2">
    <source>
        <dbReference type="Proteomes" id="UP000054785"/>
    </source>
</evidence>
<evidence type="ECO:0000313" key="1">
    <source>
        <dbReference type="EMBL" id="KTD02393.1"/>
    </source>
</evidence>
<dbReference type="AlphaFoldDB" id="A0A0W0U4H0"/>
<keyword evidence="2" id="KW-1185">Reference proteome</keyword>
<dbReference type="Proteomes" id="UP000054785">
    <property type="component" value="Unassembled WGS sequence"/>
</dbReference>
<sequence length="60" mass="7214">MHYWGRSVIKSCQTIYLHTHLRHELQPNQFRFLRSFKKTPFDKTGQGDFFDSDEMGIHLS</sequence>
<organism evidence="1 2">
    <name type="scientific">Legionella geestiana</name>
    <dbReference type="NCBI Taxonomy" id="45065"/>
    <lineage>
        <taxon>Bacteria</taxon>
        <taxon>Pseudomonadati</taxon>
        <taxon>Pseudomonadota</taxon>
        <taxon>Gammaproteobacteria</taxon>
        <taxon>Legionellales</taxon>
        <taxon>Legionellaceae</taxon>
        <taxon>Legionella</taxon>
    </lineage>
</organism>
<name>A0A0W0U4H0_9GAMM</name>
<protein>
    <submittedName>
        <fullName evidence="1">Uncharacterized protein</fullName>
    </submittedName>
</protein>
<reference evidence="1 2" key="1">
    <citation type="submission" date="2015-11" db="EMBL/GenBank/DDBJ databases">
        <title>Genomic analysis of 38 Legionella species identifies large and diverse effector repertoires.</title>
        <authorList>
            <person name="Burstein D."/>
            <person name="Amaro F."/>
            <person name="Zusman T."/>
            <person name="Lifshitz Z."/>
            <person name="Cohen O."/>
            <person name="Gilbert J.A."/>
            <person name="Pupko T."/>
            <person name="Shuman H.A."/>
            <person name="Segal G."/>
        </authorList>
    </citation>
    <scope>NUCLEOTIDE SEQUENCE [LARGE SCALE GENOMIC DNA]</scope>
    <source>
        <strain evidence="1 2">ATCC 49504</strain>
    </source>
</reference>
<comment type="caution">
    <text evidence="1">The sequence shown here is derived from an EMBL/GenBank/DDBJ whole genome shotgun (WGS) entry which is preliminary data.</text>
</comment>
<proteinExistence type="predicted"/>
<gene>
    <name evidence="1" type="ORF">Lgee_0722</name>
</gene>
<dbReference type="EMBL" id="LNYC01000020">
    <property type="protein sequence ID" value="KTD02393.1"/>
    <property type="molecule type" value="Genomic_DNA"/>
</dbReference>